<dbReference type="AlphaFoldDB" id="A0A402CTL6"/>
<dbReference type="PANTHER" id="PTHR39624:SF2">
    <property type="entry name" value="OSMC-LIKE PROTEIN"/>
    <property type="match status" value="1"/>
</dbReference>
<sequence>MVEIDARYDGNKKCSLTHQEGPTLNTDAPKDIGGDASAFSPTDLVASGLAACILTTIAMFAERHDLDITGATAHVTKIMNASPRRIGGLPVSVVLPASIPEDFRPTLERVGHLCPVHASLHPDIDAPIEYRYE</sequence>
<proteinExistence type="predicted"/>
<dbReference type="SUPFAM" id="SSF82784">
    <property type="entry name" value="OsmC-like"/>
    <property type="match status" value="1"/>
</dbReference>
<dbReference type="Pfam" id="PF02566">
    <property type="entry name" value="OsmC"/>
    <property type="match status" value="1"/>
</dbReference>
<evidence type="ECO:0000313" key="2">
    <source>
        <dbReference type="Proteomes" id="UP000287394"/>
    </source>
</evidence>
<dbReference type="KEGG" id="ccot:CCAX7_27390"/>
<dbReference type="InterPro" id="IPR036102">
    <property type="entry name" value="OsmC/Ohrsf"/>
</dbReference>
<keyword evidence="2" id="KW-1185">Reference proteome</keyword>
<dbReference type="InterPro" id="IPR003718">
    <property type="entry name" value="OsmC/Ohr_fam"/>
</dbReference>
<dbReference type="Proteomes" id="UP000287394">
    <property type="component" value="Chromosome"/>
</dbReference>
<accession>A0A402CTL6</accession>
<dbReference type="EMBL" id="AP025739">
    <property type="protein sequence ID" value="BDI30688.1"/>
    <property type="molecule type" value="Genomic_DNA"/>
</dbReference>
<dbReference type="RefSeq" id="WP_119320715.1">
    <property type="nucleotide sequence ID" value="NZ_AP025739.1"/>
</dbReference>
<evidence type="ECO:0000313" key="1">
    <source>
        <dbReference type="EMBL" id="BDI30688.1"/>
    </source>
</evidence>
<dbReference type="Gene3D" id="3.30.300.20">
    <property type="match status" value="1"/>
</dbReference>
<dbReference type="PANTHER" id="PTHR39624">
    <property type="entry name" value="PROTEIN INVOLVED IN RIMO-MEDIATED BETA-METHYLTHIOLATION OF RIBOSOMAL PROTEIN S12 YCAO"/>
    <property type="match status" value="1"/>
</dbReference>
<protein>
    <submittedName>
        <fullName evidence="1">Uncharacterized protein</fullName>
    </submittedName>
</protein>
<dbReference type="InterPro" id="IPR015946">
    <property type="entry name" value="KH_dom-like_a/b"/>
</dbReference>
<organism evidence="1 2">
    <name type="scientific">Capsulimonas corticalis</name>
    <dbReference type="NCBI Taxonomy" id="2219043"/>
    <lineage>
        <taxon>Bacteria</taxon>
        <taxon>Bacillati</taxon>
        <taxon>Armatimonadota</taxon>
        <taxon>Armatimonadia</taxon>
        <taxon>Capsulimonadales</taxon>
        <taxon>Capsulimonadaceae</taxon>
        <taxon>Capsulimonas</taxon>
    </lineage>
</organism>
<name>A0A402CTL6_9BACT</name>
<dbReference type="OrthoDB" id="290036at2"/>
<reference evidence="1 2" key="1">
    <citation type="journal article" date="2019" name="Int. J. Syst. Evol. Microbiol.">
        <title>Capsulimonas corticalis gen. nov., sp. nov., an aerobic capsulated bacterium, of a novel bacterial order, Capsulimonadales ord. nov., of the class Armatimonadia of the phylum Armatimonadetes.</title>
        <authorList>
            <person name="Li J."/>
            <person name="Kudo C."/>
            <person name="Tonouchi A."/>
        </authorList>
    </citation>
    <scope>NUCLEOTIDE SEQUENCE [LARGE SCALE GENOMIC DNA]</scope>
    <source>
        <strain evidence="1 2">AX-7</strain>
    </source>
</reference>
<gene>
    <name evidence="1" type="ORF">CCAX7_27390</name>
</gene>